<dbReference type="Proteomes" id="UP001215280">
    <property type="component" value="Unassembled WGS sequence"/>
</dbReference>
<comment type="caution">
    <text evidence="1">The sequence shown here is derived from an EMBL/GenBank/DDBJ whole genome shotgun (WGS) entry which is preliminary data.</text>
</comment>
<name>A0AAD7JRD4_9AGAR</name>
<dbReference type="AlphaFoldDB" id="A0AAD7JRD4"/>
<feature type="non-terminal residue" evidence="1">
    <location>
        <position position="68"/>
    </location>
</feature>
<feature type="non-terminal residue" evidence="1">
    <location>
        <position position="1"/>
    </location>
</feature>
<gene>
    <name evidence="1" type="ORF">DFH07DRAFT_723641</name>
</gene>
<dbReference type="EMBL" id="JARJLG010000024">
    <property type="protein sequence ID" value="KAJ7770311.1"/>
    <property type="molecule type" value="Genomic_DNA"/>
</dbReference>
<protein>
    <submittedName>
        <fullName evidence="1">Uncharacterized protein</fullName>
    </submittedName>
</protein>
<reference evidence="1" key="1">
    <citation type="submission" date="2023-03" db="EMBL/GenBank/DDBJ databases">
        <title>Massive genome expansion in bonnet fungi (Mycena s.s.) driven by repeated elements and novel gene families across ecological guilds.</title>
        <authorList>
            <consortium name="Lawrence Berkeley National Laboratory"/>
            <person name="Harder C.B."/>
            <person name="Miyauchi S."/>
            <person name="Viragh M."/>
            <person name="Kuo A."/>
            <person name="Thoen E."/>
            <person name="Andreopoulos B."/>
            <person name="Lu D."/>
            <person name="Skrede I."/>
            <person name="Drula E."/>
            <person name="Henrissat B."/>
            <person name="Morin E."/>
            <person name="Kohler A."/>
            <person name="Barry K."/>
            <person name="LaButti K."/>
            <person name="Morin E."/>
            <person name="Salamov A."/>
            <person name="Lipzen A."/>
            <person name="Mereny Z."/>
            <person name="Hegedus B."/>
            <person name="Baldrian P."/>
            <person name="Stursova M."/>
            <person name="Weitz H."/>
            <person name="Taylor A."/>
            <person name="Grigoriev I.V."/>
            <person name="Nagy L.G."/>
            <person name="Martin F."/>
            <person name="Kauserud H."/>
        </authorList>
    </citation>
    <scope>NUCLEOTIDE SEQUENCE</scope>
    <source>
        <strain evidence="1">CBHHK188m</strain>
    </source>
</reference>
<keyword evidence="2" id="KW-1185">Reference proteome</keyword>
<accession>A0AAD7JRD4</accession>
<evidence type="ECO:0000313" key="2">
    <source>
        <dbReference type="Proteomes" id="UP001215280"/>
    </source>
</evidence>
<proteinExistence type="predicted"/>
<evidence type="ECO:0000313" key="1">
    <source>
        <dbReference type="EMBL" id="KAJ7770311.1"/>
    </source>
</evidence>
<organism evidence="1 2">
    <name type="scientific">Mycena maculata</name>
    <dbReference type="NCBI Taxonomy" id="230809"/>
    <lineage>
        <taxon>Eukaryota</taxon>
        <taxon>Fungi</taxon>
        <taxon>Dikarya</taxon>
        <taxon>Basidiomycota</taxon>
        <taxon>Agaricomycotina</taxon>
        <taxon>Agaricomycetes</taxon>
        <taxon>Agaricomycetidae</taxon>
        <taxon>Agaricales</taxon>
        <taxon>Marasmiineae</taxon>
        <taxon>Mycenaceae</taxon>
        <taxon>Mycena</taxon>
    </lineage>
</organism>
<sequence>SKPLYMLCQTCHEVNHFLLTYCRFAQQRDTLRCTLFTDGRQPLTKKSLLGRPKNKTAPLAYVAVTGRF</sequence>